<sequence>MRSELGAALALVTPAVPVRATGPVTEDDLVADMHAILSGQKQYDPATKRMESRPTPGTPAPAPPQPAPATPPPVMPLPDEANGQAIFDRIAQSMAYANSYDLGTVDVERKFTDFDRIAELKAKAPKPATARPQSRAATAPVGSADFVRDLDTIAQEHTPPSPSSPRYGVPGPWLDMPGRHATCAPVDQLALTEWRGSRPMYDTGEHVLAGGDLYVGQLRVGPNPGLALSYGQIVALPDLYASVDQLMAADPSELAKVKTLVDRSTAFYRDKRGQKVSTTDWETATTNRYLTLAEDNYDHFSPSSLVPGGPQAAGAQGNNQQAWQTHHRRAIDEAQRLAALPENQNQSYLPEFPLIINAFGDHFLTDAFAAGHLINKEAMVDLFRTNFFAGSVLNAAADAFFGRVAQAAFVGDVAAQFSQLETVDYQLCSNGFCFPWRPNINSVSRFKSLLVEAATQEPVKIGNFVVKALHDRLNREGVEVTNDADGGTWTLTGDEHLTPQTLTIMRRAVQQSVDNINDPSILASNLDLAPLFARVWVHVPRPTASAQARLATLLREYTDPNSTMLSTEAAHILTEQLAAMIAVLIREGKLRRD</sequence>
<dbReference type="Proteomes" id="UP001518140">
    <property type="component" value="Unassembled WGS sequence"/>
</dbReference>
<evidence type="ECO:0000313" key="2">
    <source>
        <dbReference type="EMBL" id="NGO49460.1"/>
    </source>
</evidence>
<comment type="caution">
    <text evidence="2">The sequence shown here is derived from an EMBL/GenBank/DDBJ whole genome shotgun (WGS) entry which is preliminary data.</text>
</comment>
<gene>
    <name evidence="2" type="ORF">G6048_47900</name>
</gene>
<organism evidence="2 3">
    <name type="scientific">Streptomyces ureilyticus</name>
    <dbReference type="NCBI Taxonomy" id="1775131"/>
    <lineage>
        <taxon>Bacteria</taxon>
        <taxon>Bacillati</taxon>
        <taxon>Actinomycetota</taxon>
        <taxon>Actinomycetes</taxon>
        <taxon>Kitasatosporales</taxon>
        <taxon>Streptomycetaceae</taxon>
        <taxon>Streptomyces</taxon>
    </lineage>
</organism>
<dbReference type="CDD" id="cd22893">
    <property type="entry name" value="PlcA-like"/>
    <property type="match status" value="1"/>
</dbReference>
<name>A0ABX0E8C2_9ACTN</name>
<evidence type="ECO:0000313" key="3">
    <source>
        <dbReference type="Proteomes" id="UP001518140"/>
    </source>
</evidence>
<dbReference type="EMBL" id="JAAKZX010000434">
    <property type="protein sequence ID" value="NGO49460.1"/>
    <property type="molecule type" value="Genomic_DNA"/>
</dbReference>
<protein>
    <submittedName>
        <fullName evidence="2">Uncharacterized protein</fullName>
    </submittedName>
</protein>
<feature type="region of interest" description="Disordered" evidence="1">
    <location>
        <begin position="40"/>
        <end position="74"/>
    </location>
</feature>
<feature type="compositionally biased region" description="Pro residues" evidence="1">
    <location>
        <begin position="56"/>
        <end position="74"/>
    </location>
</feature>
<evidence type="ECO:0000256" key="1">
    <source>
        <dbReference type="SAM" id="MobiDB-lite"/>
    </source>
</evidence>
<keyword evidence="3" id="KW-1185">Reference proteome</keyword>
<accession>A0ABX0E8C2</accession>
<dbReference type="RefSeq" id="WP_165345869.1">
    <property type="nucleotide sequence ID" value="NZ_JAAKZX010000434.1"/>
</dbReference>
<dbReference type="InterPro" id="IPR049756">
    <property type="entry name" value="PlcA-like_dom"/>
</dbReference>
<reference evidence="2 3" key="1">
    <citation type="submission" date="2020-02" db="EMBL/GenBank/DDBJ databases">
        <title>Whole-genome analyses of novel actinobacteria.</title>
        <authorList>
            <person name="Sahin N."/>
            <person name="Tokatli A."/>
        </authorList>
    </citation>
    <scope>NUCLEOTIDE SEQUENCE [LARGE SCALE GENOMIC DNA]</scope>
    <source>
        <strain evidence="2 3">YC419</strain>
    </source>
</reference>
<proteinExistence type="predicted"/>